<accession>A0A9N9NFY4</accession>
<dbReference type="AlphaFoldDB" id="A0A9N9NFY4"/>
<sequence length="117" mass="12921">MSEKNSSKERMDIADDHERIKEIAEQDTNRARIIALAVREACSIANVGPDRQDWESACRIILENNLLTAKEKTTIVALLMCKPLSTAIVVHGTTGKNRAVGDIEKNANIPIAMITCF</sequence>
<feature type="non-terminal residue" evidence="1">
    <location>
        <position position="117"/>
    </location>
</feature>
<evidence type="ECO:0000313" key="1">
    <source>
        <dbReference type="EMBL" id="CAG8728005.1"/>
    </source>
</evidence>
<keyword evidence="2" id="KW-1185">Reference proteome</keyword>
<dbReference type="OrthoDB" id="2341651at2759"/>
<proteinExistence type="predicted"/>
<gene>
    <name evidence="1" type="ORF">CPELLU_LOCUS13306</name>
</gene>
<comment type="caution">
    <text evidence="1">The sequence shown here is derived from an EMBL/GenBank/DDBJ whole genome shotgun (WGS) entry which is preliminary data.</text>
</comment>
<dbReference type="EMBL" id="CAJVQA010013959">
    <property type="protein sequence ID" value="CAG8728005.1"/>
    <property type="molecule type" value="Genomic_DNA"/>
</dbReference>
<reference evidence="1" key="1">
    <citation type="submission" date="2021-06" db="EMBL/GenBank/DDBJ databases">
        <authorList>
            <person name="Kallberg Y."/>
            <person name="Tangrot J."/>
            <person name="Rosling A."/>
        </authorList>
    </citation>
    <scope>NUCLEOTIDE SEQUENCE</scope>
    <source>
        <strain evidence="1">FL966</strain>
    </source>
</reference>
<organism evidence="1 2">
    <name type="scientific">Cetraspora pellucida</name>
    <dbReference type="NCBI Taxonomy" id="1433469"/>
    <lineage>
        <taxon>Eukaryota</taxon>
        <taxon>Fungi</taxon>
        <taxon>Fungi incertae sedis</taxon>
        <taxon>Mucoromycota</taxon>
        <taxon>Glomeromycotina</taxon>
        <taxon>Glomeromycetes</taxon>
        <taxon>Diversisporales</taxon>
        <taxon>Gigasporaceae</taxon>
        <taxon>Cetraspora</taxon>
    </lineage>
</organism>
<dbReference type="Proteomes" id="UP000789759">
    <property type="component" value="Unassembled WGS sequence"/>
</dbReference>
<name>A0A9N9NFY4_9GLOM</name>
<protein>
    <submittedName>
        <fullName evidence="1">9763_t:CDS:1</fullName>
    </submittedName>
</protein>
<evidence type="ECO:0000313" key="2">
    <source>
        <dbReference type="Proteomes" id="UP000789759"/>
    </source>
</evidence>